<evidence type="ECO:0000313" key="11">
    <source>
        <dbReference type="EMBL" id="KEZ43131.1"/>
    </source>
</evidence>
<dbReference type="GO" id="GO:0071039">
    <property type="term" value="P:nuclear polyadenylation-dependent CUT catabolic process"/>
    <property type="evidence" value="ECO:0007669"/>
    <property type="project" value="TreeGrafter"/>
</dbReference>
<dbReference type="KEGG" id="sapo:SAPIO_CDS5021"/>
<dbReference type="GO" id="GO:0071051">
    <property type="term" value="P:poly(A)-dependent snoRNA 3'-end processing"/>
    <property type="evidence" value="ECO:0007669"/>
    <property type="project" value="TreeGrafter"/>
</dbReference>
<feature type="region of interest" description="Disordered" evidence="9">
    <location>
        <begin position="112"/>
        <end position="152"/>
    </location>
</feature>
<dbReference type="GO" id="GO:0000176">
    <property type="term" value="C:nuclear exosome (RNase complex)"/>
    <property type="evidence" value="ECO:0007669"/>
    <property type="project" value="InterPro"/>
</dbReference>
<dbReference type="InterPro" id="IPR049559">
    <property type="entry name" value="Rrp6p-like_exo"/>
</dbReference>
<evidence type="ECO:0000313" key="12">
    <source>
        <dbReference type="Proteomes" id="UP000028545"/>
    </source>
</evidence>
<gene>
    <name evidence="11" type="ORF">SAPIO_CDS5021</name>
</gene>
<keyword evidence="12" id="KW-1185">Reference proteome</keyword>
<dbReference type="GO" id="GO:0071044">
    <property type="term" value="P:histone mRNA catabolic process"/>
    <property type="evidence" value="ECO:0007669"/>
    <property type="project" value="TreeGrafter"/>
</dbReference>
<feature type="compositionally biased region" description="Basic residues" evidence="9">
    <location>
        <begin position="758"/>
        <end position="776"/>
    </location>
</feature>
<dbReference type="SUPFAM" id="SSF47819">
    <property type="entry name" value="HRDC-like"/>
    <property type="match status" value="1"/>
</dbReference>
<dbReference type="InterPro" id="IPR002121">
    <property type="entry name" value="HRDC_dom"/>
</dbReference>
<evidence type="ECO:0000256" key="9">
    <source>
        <dbReference type="SAM" id="MobiDB-lite"/>
    </source>
</evidence>
<dbReference type="InterPro" id="IPR010997">
    <property type="entry name" value="HRDC-like_sf"/>
</dbReference>
<dbReference type="RefSeq" id="XP_016642930.1">
    <property type="nucleotide sequence ID" value="XM_016787428.1"/>
</dbReference>
<comment type="caution">
    <text evidence="11">The sequence shown here is derived from an EMBL/GenBank/DDBJ whole genome shotgun (WGS) entry which is preliminary data.</text>
</comment>
<keyword evidence="4" id="KW-0378">Hydrolase</keyword>
<feature type="compositionally biased region" description="Acidic residues" evidence="9">
    <location>
        <begin position="682"/>
        <end position="701"/>
    </location>
</feature>
<dbReference type="HOGENOM" id="CLU_010129_0_1_1"/>
<dbReference type="InterPro" id="IPR044876">
    <property type="entry name" value="HRDC_dom_sf"/>
</dbReference>
<evidence type="ECO:0000256" key="8">
    <source>
        <dbReference type="ARBA" id="ARBA00043957"/>
    </source>
</evidence>
<dbReference type="GO" id="GO:0005730">
    <property type="term" value="C:nucleolus"/>
    <property type="evidence" value="ECO:0007669"/>
    <property type="project" value="TreeGrafter"/>
</dbReference>
<dbReference type="GeneID" id="27724093"/>
<dbReference type="GO" id="GO:0071040">
    <property type="term" value="P:nuclear polyadenylation-dependent antisense transcript catabolic process"/>
    <property type="evidence" value="ECO:0007669"/>
    <property type="project" value="TreeGrafter"/>
</dbReference>
<dbReference type="Pfam" id="PF00570">
    <property type="entry name" value="HRDC"/>
    <property type="match status" value="1"/>
</dbReference>
<dbReference type="CDD" id="cd06147">
    <property type="entry name" value="Rrp6p_like_exo"/>
    <property type="match status" value="1"/>
</dbReference>
<dbReference type="VEuPathDB" id="FungiDB:SAPIO_CDS5021"/>
<keyword evidence="6" id="KW-0269">Exonuclease</keyword>
<accession>A0A084G719</accession>
<dbReference type="EMBL" id="JOWA01000096">
    <property type="protein sequence ID" value="KEZ43131.1"/>
    <property type="molecule type" value="Genomic_DNA"/>
</dbReference>
<dbReference type="Gene3D" id="3.30.420.10">
    <property type="entry name" value="Ribonuclease H-like superfamily/Ribonuclease H"/>
    <property type="match status" value="1"/>
</dbReference>
<proteinExistence type="inferred from homology"/>
<evidence type="ECO:0000259" key="10">
    <source>
        <dbReference type="PROSITE" id="PS50967"/>
    </source>
</evidence>
<reference evidence="11 12" key="1">
    <citation type="journal article" date="2014" name="Genome Announc.">
        <title>Draft genome sequence of the pathogenic fungus Scedosporium apiospermum.</title>
        <authorList>
            <person name="Vandeputte P."/>
            <person name="Ghamrawi S."/>
            <person name="Rechenmann M."/>
            <person name="Iltis A."/>
            <person name="Giraud S."/>
            <person name="Fleury M."/>
            <person name="Thornton C."/>
            <person name="Delhaes L."/>
            <person name="Meyer W."/>
            <person name="Papon N."/>
            <person name="Bouchara J.P."/>
        </authorList>
    </citation>
    <scope>NUCLEOTIDE SEQUENCE [LARGE SCALE GENOMIC DNA]</scope>
    <source>
        <strain evidence="11 12">IHEM 14462</strain>
    </source>
</reference>
<dbReference type="PROSITE" id="PS50967">
    <property type="entry name" value="HRDC"/>
    <property type="match status" value="1"/>
</dbReference>
<evidence type="ECO:0000256" key="2">
    <source>
        <dbReference type="ARBA" id="ARBA00022552"/>
    </source>
</evidence>
<dbReference type="SMART" id="SM00474">
    <property type="entry name" value="35EXOc"/>
    <property type="match status" value="1"/>
</dbReference>
<feature type="compositionally biased region" description="Polar residues" evidence="9">
    <location>
        <begin position="671"/>
        <end position="681"/>
    </location>
</feature>
<keyword evidence="7" id="KW-0539">Nucleus</keyword>
<evidence type="ECO:0000256" key="5">
    <source>
        <dbReference type="ARBA" id="ARBA00022835"/>
    </source>
</evidence>
<feature type="compositionally biased region" description="Polar residues" evidence="9">
    <location>
        <begin position="130"/>
        <end position="143"/>
    </location>
</feature>
<protein>
    <recommendedName>
        <fullName evidence="10">HRDC domain-containing protein</fullName>
    </recommendedName>
</protein>
<feature type="compositionally biased region" description="Basic and acidic residues" evidence="9">
    <location>
        <begin position="112"/>
        <end position="122"/>
    </location>
</feature>
<dbReference type="GO" id="GO:0000166">
    <property type="term" value="F:nucleotide binding"/>
    <property type="evidence" value="ECO:0007669"/>
    <property type="project" value="InterPro"/>
</dbReference>
<dbReference type="InterPro" id="IPR012588">
    <property type="entry name" value="Exosome-assoc_fac_Rrp6_N"/>
</dbReference>
<dbReference type="Pfam" id="PF01612">
    <property type="entry name" value="DNA_pol_A_exo1"/>
    <property type="match status" value="1"/>
</dbReference>
<dbReference type="SMART" id="SM00341">
    <property type="entry name" value="HRDC"/>
    <property type="match status" value="1"/>
</dbReference>
<dbReference type="InterPro" id="IPR045092">
    <property type="entry name" value="Rrp6-like"/>
</dbReference>
<dbReference type="GO" id="GO:0000467">
    <property type="term" value="P:exonucleolytic trimming to generate mature 3'-end of 5.8S rRNA from tricistronic rRNA transcript (SSU-rRNA, 5.8S rRNA, LSU-rRNA)"/>
    <property type="evidence" value="ECO:0007669"/>
    <property type="project" value="InterPro"/>
</dbReference>
<evidence type="ECO:0000256" key="3">
    <source>
        <dbReference type="ARBA" id="ARBA00022722"/>
    </source>
</evidence>
<feature type="region of interest" description="Disordered" evidence="9">
    <location>
        <begin position="663"/>
        <end position="861"/>
    </location>
</feature>
<dbReference type="GO" id="GO:0071038">
    <property type="term" value="P:TRAMP-dependent tRNA surveillance pathway"/>
    <property type="evidence" value="ECO:0007669"/>
    <property type="project" value="TreeGrafter"/>
</dbReference>
<dbReference type="Proteomes" id="UP000028545">
    <property type="component" value="Unassembled WGS sequence"/>
</dbReference>
<organism evidence="11 12">
    <name type="scientific">Pseudallescheria apiosperma</name>
    <name type="common">Scedosporium apiospermum</name>
    <dbReference type="NCBI Taxonomy" id="563466"/>
    <lineage>
        <taxon>Eukaryota</taxon>
        <taxon>Fungi</taxon>
        <taxon>Dikarya</taxon>
        <taxon>Ascomycota</taxon>
        <taxon>Pezizomycotina</taxon>
        <taxon>Sordariomycetes</taxon>
        <taxon>Hypocreomycetidae</taxon>
        <taxon>Microascales</taxon>
        <taxon>Microascaceae</taxon>
        <taxon>Scedosporium</taxon>
    </lineage>
</organism>
<dbReference type="AlphaFoldDB" id="A0A084G719"/>
<evidence type="ECO:0000256" key="7">
    <source>
        <dbReference type="ARBA" id="ARBA00023242"/>
    </source>
</evidence>
<dbReference type="SUPFAM" id="SSF53098">
    <property type="entry name" value="Ribonuclease H-like"/>
    <property type="match status" value="1"/>
</dbReference>
<keyword evidence="5" id="KW-0271">Exosome</keyword>
<dbReference type="InterPro" id="IPR002562">
    <property type="entry name" value="3'-5'_exonuclease_dom"/>
</dbReference>
<keyword evidence="2" id="KW-0698">rRNA processing</keyword>
<name>A0A084G719_PSEDA</name>
<feature type="domain" description="HRDC" evidence="10">
    <location>
        <begin position="452"/>
        <end position="532"/>
    </location>
</feature>
<dbReference type="GO" id="GO:0071036">
    <property type="term" value="P:nuclear polyadenylation-dependent snoRNA catabolic process"/>
    <property type="evidence" value="ECO:0007669"/>
    <property type="project" value="TreeGrafter"/>
</dbReference>
<sequence length="861" mass="96470">MEDFKAVKDNLQSALVSTIKATNKLAAQDLPFQRTVNSDIDRRLDESTSRILGLATQLLKAAPRPGRAAPPKLEEIEDIDMNWRRIVDVVDATFEQADLALDEYTGLVKRKEAPTGDADKAPPAKKPKSLTLQPNQRKANISKPQLLFERAPNNFPTGPWKPLLTKKPHAIQPLEQSLRIDTGGESNNGSSEYKHPYETEICEMDYPERVFEKADPIKYRPMEESEATWVDTYEGVLEMLEELKKASEIAIDLEHHDYRTYQGLTSLMQISTRDRDWVIDTLRPWRHRLEVLNEVFADPKIVKVLHGAFMDVIWLQRDLGLYLVGYFDTHFASKALSYQSHSLAFLLKKFIDFDADKKYQLADWRIRPLSEEMLFYARSDTHFLLYIYDMMRNELIEKSDKNDPEADLLGAVLQKSREQALSRYENPVFIEETGGGTKGWYNMVIRQPTPLNSQQFSVFRAVWKWRDESARRNDESVGYVLPTQGVWDIAKILPPDLKALHSLLPRYAWQAKVEVNDLWKVVQEAQARGTDGPTLQQFLIGGAQLKDGSATRGGKASGVALDTDYSLDVGDLEVRRMARSQLFGDMEVSSVWEEGAGSTRDQDEYIQLPWQRLYSAEEIRAAMREDANGATKDGAEVAVEPVAKAEEAEAAVEDGEFTLKAGLKRKRQADSEQATTSQAENSADEEEEEDDEDEEMDEGEDGGVPVTEGETEAETHSPSSSKEVSSSEGQAESTEETIELESVDKEKSGDKEKSRDSKKSKKGTSRREKKKAKLKRQREAQKAKNGAGAEEEVQPFDYSKAQSVLHGKRAGPQQGAGAGASAGPAKGKALFDPYAKTGEEGVKGARKAPPIHGGRSATFKK</sequence>
<evidence type="ECO:0000256" key="4">
    <source>
        <dbReference type="ARBA" id="ARBA00022801"/>
    </source>
</evidence>
<dbReference type="Gene3D" id="1.10.150.80">
    <property type="entry name" value="HRDC domain"/>
    <property type="match status" value="1"/>
</dbReference>
<feature type="compositionally biased region" description="Basic and acidic residues" evidence="9">
    <location>
        <begin position="742"/>
        <end position="757"/>
    </location>
</feature>
<dbReference type="GO" id="GO:0071035">
    <property type="term" value="P:nuclear polyadenylation-dependent rRNA catabolic process"/>
    <property type="evidence" value="ECO:0007669"/>
    <property type="project" value="TreeGrafter"/>
</dbReference>
<dbReference type="FunFam" id="3.30.420.10:FF:000059">
    <property type="entry name" value="Exosome complex exonuclease Rrp6"/>
    <property type="match status" value="1"/>
</dbReference>
<dbReference type="PANTHER" id="PTHR12124">
    <property type="entry name" value="POLYMYOSITIS/SCLERODERMA AUTOANTIGEN-RELATED"/>
    <property type="match status" value="1"/>
</dbReference>
<dbReference type="GO" id="GO:0000175">
    <property type="term" value="F:3'-5'-RNA exonuclease activity"/>
    <property type="evidence" value="ECO:0007669"/>
    <property type="project" value="InterPro"/>
</dbReference>
<dbReference type="Pfam" id="PF08066">
    <property type="entry name" value="PMC2NT"/>
    <property type="match status" value="1"/>
</dbReference>
<comment type="subcellular location">
    <subcellularLocation>
        <location evidence="1">Nucleus</location>
    </subcellularLocation>
</comment>
<keyword evidence="3" id="KW-0540">Nuclease</keyword>
<dbReference type="OrthoDB" id="2250022at2759"/>
<dbReference type="InterPro" id="IPR036397">
    <property type="entry name" value="RNaseH_sf"/>
</dbReference>
<dbReference type="GO" id="GO:0071037">
    <property type="term" value="P:nuclear polyadenylation-dependent snRNA catabolic process"/>
    <property type="evidence" value="ECO:0007669"/>
    <property type="project" value="TreeGrafter"/>
</dbReference>
<evidence type="ECO:0000256" key="6">
    <source>
        <dbReference type="ARBA" id="ARBA00022839"/>
    </source>
</evidence>
<evidence type="ECO:0000256" key="1">
    <source>
        <dbReference type="ARBA" id="ARBA00004123"/>
    </source>
</evidence>
<dbReference type="InterPro" id="IPR012337">
    <property type="entry name" value="RNaseH-like_sf"/>
</dbReference>
<dbReference type="OMA" id="EHEIVRM"/>
<dbReference type="GO" id="GO:0003727">
    <property type="term" value="F:single-stranded RNA binding"/>
    <property type="evidence" value="ECO:0007669"/>
    <property type="project" value="TreeGrafter"/>
</dbReference>
<dbReference type="PANTHER" id="PTHR12124:SF47">
    <property type="entry name" value="EXOSOME COMPONENT 10"/>
    <property type="match status" value="1"/>
</dbReference>
<feature type="compositionally biased region" description="Low complexity" evidence="9">
    <location>
        <begin position="717"/>
        <end position="727"/>
    </location>
</feature>
<comment type="similarity">
    <text evidence="8">Belongs to the exosome component 10/RRP6 family.</text>
</comment>